<evidence type="ECO:0000256" key="1">
    <source>
        <dbReference type="ARBA" id="ARBA00022679"/>
    </source>
</evidence>
<dbReference type="PANTHER" id="PTHR48207:SF3">
    <property type="entry name" value="SUCCINATE--HYDROXYMETHYLGLUTARATE COA-TRANSFERASE"/>
    <property type="match status" value="1"/>
</dbReference>
<evidence type="ECO:0000313" key="3">
    <source>
        <dbReference type="Proteomes" id="UP001500449"/>
    </source>
</evidence>
<organism evidence="2 3">
    <name type="scientific">Pseudonocardia ailaonensis</name>
    <dbReference type="NCBI Taxonomy" id="367279"/>
    <lineage>
        <taxon>Bacteria</taxon>
        <taxon>Bacillati</taxon>
        <taxon>Actinomycetota</taxon>
        <taxon>Actinomycetes</taxon>
        <taxon>Pseudonocardiales</taxon>
        <taxon>Pseudonocardiaceae</taxon>
        <taxon>Pseudonocardia</taxon>
    </lineage>
</organism>
<dbReference type="InterPro" id="IPR050483">
    <property type="entry name" value="CoA-transferase_III_domain"/>
</dbReference>
<proteinExistence type="predicted"/>
<dbReference type="Proteomes" id="UP001500449">
    <property type="component" value="Unassembled WGS sequence"/>
</dbReference>
<dbReference type="SUPFAM" id="SSF89796">
    <property type="entry name" value="CoA-transferase family III (CaiB/BaiF)"/>
    <property type="match status" value="1"/>
</dbReference>
<dbReference type="InterPro" id="IPR023606">
    <property type="entry name" value="CoA-Trfase_III_dom_1_sf"/>
</dbReference>
<keyword evidence="3" id="KW-1185">Reference proteome</keyword>
<protein>
    <submittedName>
        <fullName evidence="2">CaiB/BaiF CoA-transferase family protein</fullName>
    </submittedName>
</protein>
<gene>
    <name evidence="2" type="ORF">GCM10009836_53010</name>
</gene>
<dbReference type="InterPro" id="IPR044855">
    <property type="entry name" value="CoA-Trfase_III_dom3_sf"/>
</dbReference>
<dbReference type="EMBL" id="BAAAQK010000021">
    <property type="protein sequence ID" value="GAA1866000.1"/>
    <property type="molecule type" value="Genomic_DNA"/>
</dbReference>
<dbReference type="InterPro" id="IPR003673">
    <property type="entry name" value="CoA-Trfase_fam_III"/>
</dbReference>
<keyword evidence="1" id="KW-0808">Transferase</keyword>
<sequence>MTRTTGATGGPLSGLVVADFSRIVAGPLCTMLLGDLGADVIKVESPAGDDTRTFTPPVRDDVSTYYMAVNRNKRSIALDLADEADLAVGRSLALTADVFVHNFKVGGMERYGLGYADVSAANPGIVYCAISGFGSREGAALPGYDLLIQAVSGMMSMTGDADGPPLRAGISAVDVMTGLHATIAVLAALNHRARTGEGQFVELDLLTSALSSMINQTSAYVAGDVVPGRMGNEHPSLFPYGPFPTADRELIVVTGNDRQYRTLCTALGRPELGTDPRYVTVGLRNRNRDELRPELEKVLATRGADEWADLLAKAGLPCGPINDVRGGVELATRLGLDPVVDVDGVPMVRNPATYSLTPPQYRHRPPTLDNAGEDIRAWLTSRASPRDPAQ</sequence>
<dbReference type="Gene3D" id="3.30.1540.10">
    <property type="entry name" value="formyl-coa transferase, domain 3"/>
    <property type="match status" value="1"/>
</dbReference>
<dbReference type="Pfam" id="PF02515">
    <property type="entry name" value="CoA_transf_3"/>
    <property type="match status" value="1"/>
</dbReference>
<name>A0ABN2NFU3_9PSEU</name>
<accession>A0ABN2NFU3</accession>
<dbReference type="PANTHER" id="PTHR48207">
    <property type="entry name" value="SUCCINATE--HYDROXYMETHYLGLUTARATE COA-TRANSFERASE"/>
    <property type="match status" value="1"/>
</dbReference>
<reference evidence="2 3" key="1">
    <citation type="journal article" date="2019" name="Int. J. Syst. Evol. Microbiol.">
        <title>The Global Catalogue of Microorganisms (GCM) 10K type strain sequencing project: providing services to taxonomists for standard genome sequencing and annotation.</title>
        <authorList>
            <consortium name="The Broad Institute Genomics Platform"/>
            <consortium name="The Broad Institute Genome Sequencing Center for Infectious Disease"/>
            <person name="Wu L."/>
            <person name="Ma J."/>
        </authorList>
    </citation>
    <scope>NUCLEOTIDE SEQUENCE [LARGE SCALE GENOMIC DNA]</scope>
    <source>
        <strain evidence="2 3">JCM 16009</strain>
    </source>
</reference>
<dbReference type="RefSeq" id="WP_344422652.1">
    <property type="nucleotide sequence ID" value="NZ_BAAAQK010000021.1"/>
</dbReference>
<evidence type="ECO:0000313" key="2">
    <source>
        <dbReference type="EMBL" id="GAA1866000.1"/>
    </source>
</evidence>
<dbReference type="Gene3D" id="3.40.50.10540">
    <property type="entry name" value="Crotonobetainyl-coa:carnitine coa-transferase, domain 1"/>
    <property type="match status" value="1"/>
</dbReference>
<comment type="caution">
    <text evidence="2">The sequence shown here is derived from an EMBL/GenBank/DDBJ whole genome shotgun (WGS) entry which is preliminary data.</text>
</comment>